<organism evidence="2 3">
    <name type="scientific">Chiloscyllium punctatum</name>
    <name type="common">Brownbanded bambooshark</name>
    <name type="synonym">Hemiscyllium punctatum</name>
    <dbReference type="NCBI Taxonomy" id="137246"/>
    <lineage>
        <taxon>Eukaryota</taxon>
        <taxon>Metazoa</taxon>
        <taxon>Chordata</taxon>
        <taxon>Craniata</taxon>
        <taxon>Vertebrata</taxon>
        <taxon>Chondrichthyes</taxon>
        <taxon>Elasmobranchii</taxon>
        <taxon>Galeomorphii</taxon>
        <taxon>Galeoidea</taxon>
        <taxon>Orectolobiformes</taxon>
        <taxon>Hemiscylliidae</taxon>
        <taxon>Chiloscyllium</taxon>
    </lineage>
</organism>
<protein>
    <submittedName>
        <fullName evidence="2">Uncharacterized protein</fullName>
    </submittedName>
</protein>
<evidence type="ECO:0000256" key="1">
    <source>
        <dbReference type="SAM" id="MobiDB-lite"/>
    </source>
</evidence>
<evidence type="ECO:0000313" key="3">
    <source>
        <dbReference type="Proteomes" id="UP000287033"/>
    </source>
</evidence>
<feature type="non-terminal residue" evidence="2">
    <location>
        <position position="1"/>
    </location>
</feature>
<feature type="region of interest" description="Disordered" evidence="1">
    <location>
        <begin position="66"/>
        <end position="103"/>
    </location>
</feature>
<name>A0A401TMY8_CHIPU</name>
<proteinExistence type="predicted"/>
<gene>
    <name evidence="2" type="ORF">chiPu_0028330</name>
</gene>
<dbReference type="EMBL" id="BEZZ01129125">
    <property type="protein sequence ID" value="GCC43993.1"/>
    <property type="molecule type" value="Genomic_DNA"/>
</dbReference>
<dbReference type="AlphaFoldDB" id="A0A401TMY8"/>
<sequence>AGGRSVPIGPSARPSRYRRHAIGPAATCFQTRCPPTRQRAGRRLVRRPSISPGAGRRLVRGAAHQLSANNSPVADWRRRPSIQRRGAPRPPIGGSGRQPAGCPVAYWRTGVSIG</sequence>
<accession>A0A401TMY8</accession>
<reference evidence="2 3" key="1">
    <citation type="journal article" date="2018" name="Nat. Ecol. Evol.">
        <title>Shark genomes provide insights into elasmobranch evolution and the origin of vertebrates.</title>
        <authorList>
            <person name="Hara Y"/>
            <person name="Yamaguchi K"/>
            <person name="Onimaru K"/>
            <person name="Kadota M"/>
            <person name="Koyanagi M"/>
            <person name="Keeley SD"/>
            <person name="Tatsumi K"/>
            <person name="Tanaka K"/>
            <person name="Motone F"/>
            <person name="Kageyama Y"/>
            <person name="Nozu R"/>
            <person name="Adachi N"/>
            <person name="Nishimura O"/>
            <person name="Nakagawa R"/>
            <person name="Tanegashima C"/>
            <person name="Kiyatake I"/>
            <person name="Matsumoto R"/>
            <person name="Murakumo K"/>
            <person name="Nishida K"/>
            <person name="Terakita A"/>
            <person name="Kuratani S"/>
            <person name="Sato K"/>
            <person name="Hyodo S Kuraku.S."/>
        </authorList>
    </citation>
    <scope>NUCLEOTIDE SEQUENCE [LARGE SCALE GENOMIC DNA]</scope>
</reference>
<feature type="region of interest" description="Disordered" evidence="1">
    <location>
        <begin position="29"/>
        <end position="54"/>
    </location>
</feature>
<dbReference type="Proteomes" id="UP000287033">
    <property type="component" value="Unassembled WGS sequence"/>
</dbReference>
<evidence type="ECO:0000313" key="2">
    <source>
        <dbReference type="EMBL" id="GCC43993.1"/>
    </source>
</evidence>
<keyword evidence="3" id="KW-1185">Reference proteome</keyword>
<comment type="caution">
    <text evidence="2">The sequence shown here is derived from an EMBL/GenBank/DDBJ whole genome shotgun (WGS) entry which is preliminary data.</text>
</comment>